<feature type="compositionally biased region" description="Low complexity" evidence="1">
    <location>
        <begin position="61"/>
        <end position="74"/>
    </location>
</feature>
<reference evidence="3" key="1">
    <citation type="journal article" date="2018" name="Algal Res.">
        <title>Characterization of plant carbon substrate utilization by Auxenochlorella protothecoides.</title>
        <authorList>
            <person name="Vogler B.W."/>
            <person name="Starkenburg S.R."/>
            <person name="Sudasinghe N."/>
            <person name="Schambach J.Y."/>
            <person name="Rollin J.A."/>
            <person name="Pattathil S."/>
            <person name="Barry A.N."/>
        </authorList>
    </citation>
    <scope>NUCLEOTIDE SEQUENCE [LARGE SCALE GENOMIC DNA]</scope>
    <source>
        <strain evidence="3">UTEX 25</strain>
    </source>
</reference>
<comment type="caution">
    <text evidence="2">The sequence shown here is derived from an EMBL/GenBank/DDBJ whole genome shotgun (WGS) entry which is preliminary data.</text>
</comment>
<accession>A0A3M7L6Q4</accession>
<evidence type="ECO:0000313" key="2">
    <source>
        <dbReference type="EMBL" id="RMZ57774.1"/>
    </source>
</evidence>
<proteinExistence type="predicted"/>
<evidence type="ECO:0000313" key="3">
    <source>
        <dbReference type="Proteomes" id="UP000279271"/>
    </source>
</evidence>
<feature type="region of interest" description="Disordered" evidence="1">
    <location>
        <begin position="12"/>
        <end position="131"/>
    </location>
</feature>
<dbReference type="EMBL" id="QOKY01000074">
    <property type="protein sequence ID" value="RMZ57774.1"/>
    <property type="molecule type" value="Genomic_DNA"/>
</dbReference>
<name>A0A3M7L6Q4_AUXPR</name>
<evidence type="ECO:0000256" key="1">
    <source>
        <dbReference type="SAM" id="MobiDB-lite"/>
    </source>
</evidence>
<protein>
    <submittedName>
        <fullName evidence="2">Uncharacterized protein</fullName>
    </submittedName>
</protein>
<feature type="non-terminal residue" evidence="2">
    <location>
        <position position="202"/>
    </location>
</feature>
<dbReference type="Proteomes" id="UP000279271">
    <property type="component" value="Unassembled WGS sequence"/>
</dbReference>
<gene>
    <name evidence="2" type="ORF">APUTEX25_002162</name>
</gene>
<feature type="non-terminal residue" evidence="2">
    <location>
        <position position="1"/>
    </location>
</feature>
<sequence>RRAPVNIACAEGAGSSPAVAASWHPGSAPPAYSLQDAWPPGAGPRPAPAWPKSEALPVGAPTLPTSLSPHTPDTARPAAVRHLAPPRGRPGARRPGPSAHPADPPGPAAAAGTERHARLARPPAAHPPRAPVGWLARPTCTGPCPALATLHPVVLLGAGPQVGTQPVGLTRLPPDPGSCTLLADGSWWIPVPVAAACQRLPT</sequence>
<organism evidence="2 3">
    <name type="scientific">Auxenochlorella protothecoides</name>
    <name type="common">Green microalga</name>
    <name type="synonym">Chlorella protothecoides</name>
    <dbReference type="NCBI Taxonomy" id="3075"/>
    <lineage>
        <taxon>Eukaryota</taxon>
        <taxon>Viridiplantae</taxon>
        <taxon>Chlorophyta</taxon>
        <taxon>core chlorophytes</taxon>
        <taxon>Trebouxiophyceae</taxon>
        <taxon>Chlorellales</taxon>
        <taxon>Chlorellaceae</taxon>
        <taxon>Auxenochlorella</taxon>
    </lineage>
</organism>
<dbReference type="AlphaFoldDB" id="A0A3M7L6Q4"/>